<comment type="subcellular location">
    <subcellularLocation>
        <location evidence="1">Membrane</location>
        <topology evidence="1">Multi-pass membrane protein</topology>
    </subcellularLocation>
</comment>
<keyword evidence="2 5" id="KW-0812">Transmembrane</keyword>
<feature type="transmembrane region" description="Helical" evidence="5">
    <location>
        <begin position="21"/>
        <end position="41"/>
    </location>
</feature>
<dbReference type="PANTHER" id="PTHR37422">
    <property type="entry name" value="TEICHURONIC ACID BIOSYNTHESIS PROTEIN TUAE"/>
    <property type="match status" value="1"/>
</dbReference>
<reference evidence="7" key="1">
    <citation type="submission" date="2020-01" db="EMBL/GenBank/DDBJ databases">
        <authorList>
            <person name="Yang Y."/>
            <person name="Kwon Y.M."/>
        </authorList>
    </citation>
    <scope>NUCLEOTIDE SEQUENCE</scope>
    <source>
        <strain evidence="7">PG104</strain>
    </source>
</reference>
<accession>A0A8J8MR27</accession>
<sequence>MTIALHTTRPPLRIGLRRAEMAALWLALALQSGALFPMLAAASDGDLTAGARAMLRLLTLPVYAVTLTLAVRHHRQIIAAAQRSLPLLMLTALPVMSVVWSINPSLSLRRTVALVMSLLLSYVLAVRCTPRQLMWLIGSLLGLCMVGSLGLLVAAPHLAVPADGALRGIFLHKNVLGWAASLGALAGFAMTLDREGGFRARGAALATVSLVCLVLSRSGTGLMSMMVGLALIGFHRLLLRCRGMWRPLVLLLALAVAALVLLFLGAFLVPLLEALGKDATLTGRVPLWHQVDLRIAARPLLGYGYQALWSEASSIAWQIWYAIGWQAPHAHNGYREVLLNIGMLGGGMLAYVLVQALRRALHAHLSRPGDGWLWPNVLLGQVLFMNLTESTLMMQNDMQWIIVCAIVIMLACRRADAAAG</sequence>
<dbReference type="GO" id="GO:0016874">
    <property type="term" value="F:ligase activity"/>
    <property type="evidence" value="ECO:0007669"/>
    <property type="project" value="UniProtKB-KW"/>
</dbReference>
<dbReference type="KEGG" id="fap:GR316_01795"/>
<feature type="transmembrane region" description="Helical" evidence="5">
    <location>
        <begin position="108"/>
        <end position="126"/>
    </location>
</feature>
<feature type="transmembrane region" description="Helical" evidence="5">
    <location>
        <begin position="175"/>
        <end position="192"/>
    </location>
</feature>
<protein>
    <submittedName>
        <fullName evidence="7">O-antigen ligase family protein</fullName>
    </submittedName>
</protein>
<evidence type="ECO:0000313" key="7">
    <source>
        <dbReference type="EMBL" id="QUS35116.1"/>
    </source>
</evidence>
<keyword evidence="4 5" id="KW-0472">Membrane</keyword>
<evidence type="ECO:0000313" key="8">
    <source>
        <dbReference type="Proteomes" id="UP000679284"/>
    </source>
</evidence>
<evidence type="ECO:0000259" key="6">
    <source>
        <dbReference type="Pfam" id="PF04932"/>
    </source>
</evidence>
<feature type="domain" description="O-antigen ligase-related" evidence="6">
    <location>
        <begin position="206"/>
        <end position="348"/>
    </location>
</feature>
<feature type="transmembrane region" description="Helical" evidence="5">
    <location>
        <begin position="133"/>
        <end position="155"/>
    </location>
</feature>
<dbReference type="InterPro" id="IPR051533">
    <property type="entry name" value="WaaL-like"/>
</dbReference>
<feature type="transmembrane region" description="Helical" evidence="5">
    <location>
        <begin position="369"/>
        <end position="386"/>
    </location>
</feature>
<gene>
    <name evidence="7" type="ORF">GR316_01795</name>
</gene>
<dbReference type="EMBL" id="CP047289">
    <property type="protein sequence ID" value="QUS35116.1"/>
    <property type="molecule type" value="Genomic_DNA"/>
</dbReference>
<name>A0A8J8MR27_9RHOB</name>
<feature type="transmembrane region" description="Helical" evidence="5">
    <location>
        <begin position="84"/>
        <end position="102"/>
    </location>
</feature>
<evidence type="ECO:0000256" key="2">
    <source>
        <dbReference type="ARBA" id="ARBA00022692"/>
    </source>
</evidence>
<evidence type="ECO:0000256" key="1">
    <source>
        <dbReference type="ARBA" id="ARBA00004141"/>
    </source>
</evidence>
<keyword evidence="3 5" id="KW-1133">Transmembrane helix</keyword>
<keyword evidence="8" id="KW-1185">Reference proteome</keyword>
<dbReference type="GO" id="GO:0016020">
    <property type="term" value="C:membrane"/>
    <property type="evidence" value="ECO:0007669"/>
    <property type="project" value="UniProtKB-SubCell"/>
</dbReference>
<evidence type="ECO:0000256" key="3">
    <source>
        <dbReference type="ARBA" id="ARBA00022989"/>
    </source>
</evidence>
<organism evidence="7 8">
    <name type="scientific">Falsirhodobacter algicola</name>
    <dbReference type="NCBI Taxonomy" id="2692330"/>
    <lineage>
        <taxon>Bacteria</taxon>
        <taxon>Pseudomonadati</taxon>
        <taxon>Pseudomonadota</taxon>
        <taxon>Alphaproteobacteria</taxon>
        <taxon>Rhodobacterales</taxon>
        <taxon>Paracoccaceae</taxon>
        <taxon>Falsirhodobacter</taxon>
    </lineage>
</organism>
<dbReference type="Proteomes" id="UP000679284">
    <property type="component" value="Chromosome"/>
</dbReference>
<feature type="transmembrane region" description="Helical" evidence="5">
    <location>
        <begin position="222"/>
        <end position="239"/>
    </location>
</feature>
<keyword evidence="7" id="KW-0436">Ligase</keyword>
<dbReference type="Pfam" id="PF04932">
    <property type="entry name" value="Wzy_C"/>
    <property type="match status" value="1"/>
</dbReference>
<dbReference type="RefSeq" id="WP_211784365.1">
    <property type="nucleotide sequence ID" value="NZ_CP047289.1"/>
</dbReference>
<evidence type="ECO:0000256" key="4">
    <source>
        <dbReference type="ARBA" id="ARBA00023136"/>
    </source>
</evidence>
<evidence type="ECO:0000256" key="5">
    <source>
        <dbReference type="SAM" id="Phobius"/>
    </source>
</evidence>
<dbReference type="AlphaFoldDB" id="A0A8J8MR27"/>
<feature type="transmembrane region" description="Helical" evidence="5">
    <location>
        <begin position="53"/>
        <end position="72"/>
    </location>
</feature>
<dbReference type="PANTHER" id="PTHR37422:SF21">
    <property type="entry name" value="EXOQ-LIKE PROTEIN"/>
    <property type="match status" value="1"/>
</dbReference>
<dbReference type="InterPro" id="IPR007016">
    <property type="entry name" value="O-antigen_ligase-rel_domated"/>
</dbReference>
<feature type="transmembrane region" description="Helical" evidence="5">
    <location>
        <begin position="337"/>
        <end position="357"/>
    </location>
</feature>
<proteinExistence type="predicted"/>
<feature type="transmembrane region" description="Helical" evidence="5">
    <location>
        <begin position="248"/>
        <end position="272"/>
    </location>
</feature>